<accession>A0ABR2X6Q6</accession>
<organism evidence="2 3">
    <name type="scientific">Seiridium cardinale</name>
    <dbReference type="NCBI Taxonomy" id="138064"/>
    <lineage>
        <taxon>Eukaryota</taxon>
        <taxon>Fungi</taxon>
        <taxon>Dikarya</taxon>
        <taxon>Ascomycota</taxon>
        <taxon>Pezizomycotina</taxon>
        <taxon>Sordariomycetes</taxon>
        <taxon>Xylariomycetidae</taxon>
        <taxon>Amphisphaeriales</taxon>
        <taxon>Sporocadaceae</taxon>
        <taxon>Seiridium</taxon>
    </lineage>
</organism>
<dbReference type="InterPro" id="IPR050508">
    <property type="entry name" value="Methyltransf_Superfamily"/>
</dbReference>
<evidence type="ECO:0000313" key="3">
    <source>
        <dbReference type="Proteomes" id="UP001465668"/>
    </source>
</evidence>
<evidence type="ECO:0000259" key="1">
    <source>
        <dbReference type="Pfam" id="PF13847"/>
    </source>
</evidence>
<feature type="domain" description="Methyltransferase" evidence="1">
    <location>
        <begin position="64"/>
        <end position="180"/>
    </location>
</feature>
<reference evidence="2 3" key="1">
    <citation type="submission" date="2024-02" db="EMBL/GenBank/DDBJ databases">
        <title>First draft genome assembly of two strains of Seiridium cardinale.</title>
        <authorList>
            <person name="Emiliani G."/>
            <person name="Scali E."/>
        </authorList>
    </citation>
    <scope>NUCLEOTIDE SEQUENCE [LARGE SCALE GENOMIC DNA]</scope>
    <source>
        <strain evidence="2 3">BM-138-000479</strain>
    </source>
</reference>
<keyword evidence="3" id="KW-1185">Reference proteome</keyword>
<dbReference type="InterPro" id="IPR025714">
    <property type="entry name" value="Methyltranfer_dom"/>
</dbReference>
<gene>
    <name evidence="2" type="ORF">SCAR479_13883</name>
</gene>
<dbReference type="Proteomes" id="UP001465668">
    <property type="component" value="Unassembled WGS sequence"/>
</dbReference>
<protein>
    <submittedName>
        <fullName evidence="2">Methyltransf_25 domain-containing protein</fullName>
    </submittedName>
</protein>
<comment type="caution">
    <text evidence="2">The sequence shown here is derived from an EMBL/GenBank/DDBJ whole genome shotgun (WGS) entry which is preliminary data.</text>
</comment>
<dbReference type="InterPro" id="IPR029063">
    <property type="entry name" value="SAM-dependent_MTases_sf"/>
</dbReference>
<name>A0ABR2X6Q6_9PEZI</name>
<dbReference type="Gene3D" id="3.40.50.150">
    <property type="entry name" value="Vaccinia Virus protein VP39"/>
    <property type="match status" value="1"/>
</dbReference>
<dbReference type="PANTHER" id="PTHR42912:SF93">
    <property type="entry name" value="N6-ADENOSINE-METHYLTRANSFERASE TMT1A"/>
    <property type="match status" value="1"/>
</dbReference>
<evidence type="ECO:0000313" key="2">
    <source>
        <dbReference type="EMBL" id="KAK9769458.1"/>
    </source>
</evidence>
<sequence length="306" mass="33651">MPELPPASSHYGFSGATNRIGRYTPDPAERLLLAWPLRPHRRFTTTAHGRLGCRLPPALYQETDHILDVGCGPGTITTSLARHASEGRTVGIDISSDILQKARTLAIEANISTEGPGAVIFEKQDALERLAYPDNTFDIIFSSQFLGHLPAPELPIQALSEMRRVLKPGGILATRDATSQHFYPQSLDLDHLWLRNQLRASRKGKPEADPTGTIMLTLFRGAGFDVDGGKVRLGAGTKVFWGRETRKGLAQRAVGQLQPGDPFYQSWLDAGITVDAIQQGLLAVEKWAETEDAWFGSLQCEMLAWK</sequence>
<dbReference type="PANTHER" id="PTHR42912">
    <property type="entry name" value="METHYLTRANSFERASE"/>
    <property type="match status" value="1"/>
</dbReference>
<dbReference type="SUPFAM" id="SSF53335">
    <property type="entry name" value="S-adenosyl-L-methionine-dependent methyltransferases"/>
    <property type="match status" value="1"/>
</dbReference>
<dbReference type="EMBL" id="JARVKM010000125">
    <property type="protein sequence ID" value="KAK9769458.1"/>
    <property type="molecule type" value="Genomic_DNA"/>
</dbReference>
<dbReference type="CDD" id="cd02440">
    <property type="entry name" value="AdoMet_MTases"/>
    <property type="match status" value="1"/>
</dbReference>
<proteinExistence type="predicted"/>
<dbReference type="Pfam" id="PF13847">
    <property type="entry name" value="Methyltransf_31"/>
    <property type="match status" value="1"/>
</dbReference>